<sequence length="312" mass="35799">MAADKEDANKAAAGHGGNNVAQVVKKIEGHYPIWTRIVRVVWNFLVDLVLGTCELQRICSEVTKDTRGMMVKVRTNVALDRGLKDVQQDIFDFKPFDVTSTLLRVGEIKQFAISKICESNLRSCFIRFREVNEVYSQALALKDEAYDSTNDQHEALLEQLWTNLKPDVRRSGGRYTKEWGEIGFQGQDPMTDFRSMGLLALTQLVYYTEHYPVEARRALVHASHPTQWYPFAVTGINITSFVVDVVRERLVDSRLYDKDCNLDELHEFYCMVFSMFDALWVESNPTDLMAFPAVFGMLQETIRLELAERTFA</sequence>
<proteinExistence type="predicted"/>
<dbReference type="PROSITE" id="PS51335">
    <property type="entry name" value="ELMO"/>
    <property type="match status" value="1"/>
</dbReference>
<name>W4FEZ0_APHAT</name>
<dbReference type="InterPro" id="IPR006816">
    <property type="entry name" value="ELMO_dom"/>
</dbReference>
<dbReference type="RefSeq" id="XP_009844465.1">
    <property type="nucleotide sequence ID" value="XM_009846163.1"/>
</dbReference>
<evidence type="ECO:0000259" key="1">
    <source>
        <dbReference type="PROSITE" id="PS51335"/>
    </source>
</evidence>
<dbReference type="PANTHER" id="PTHR12771">
    <property type="entry name" value="ENGULFMENT AND CELL MOTILITY"/>
    <property type="match status" value="1"/>
</dbReference>
<dbReference type="AlphaFoldDB" id="W4FEZ0"/>
<accession>W4FEZ0</accession>
<gene>
    <name evidence="2" type="ORF">H257_17380</name>
</gene>
<dbReference type="PANTHER" id="PTHR12771:SF51">
    <property type="entry name" value="LD01482P"/>
    <property type="match status" value="1"/>
</dbReference>
<evidence type="ECO:0000313" key="2">
    <source>
        <dbReference type="EMBL" id="ETV66035.1"/>
    </source>
</evidence>
<dbReference type="InterPro" id="IPR050868">
    <property type="entry name" value="ELMO_domain-containing"/>
</dbReference>
<dbReference type="VEuPathDB" id="FungiDB:H257_17380"/>
<feature type="domain" description="ELMO" evidence="1">
    <location>
        <begin position="152"/>
        <end position="306"/>
    </location>
</feature>
<dbReference type="OrthoDB" id="67155at2759"/>
<dbReference type="Pfam" id="PF04727">
    <property type="entry name" value="ELMO_CED12"/>
    <property type="match status" value="1"/>
</dbReference>
<protein>
    <recommendedName>
        <fullName evidence="1">ELMO domain-containing protein</fullName>
    </recommendedName>
</protein>
<reference evidence="2" key="1">
    <citation type="submission" date="2013-12" db="EMBL/GenBank/DDBJ databases">
        <title>The Genome Sequence of Aphanomyces astaci APO3.</title>
        <authorList>
            <consortium name="The Broad Institute Genomics Platform"/>
            <person name="Russ C."/>
            <person name="Tyler B."/>
            <person name="van West P."/>
            <person name="Dieguez-Uribeondo J."/>
            <person name="Young S.K."/>
            <person name="Zeng Q."/>
            <person name="Gargeya S."/>
            <person name="Fitzgerald M."/>
            <person name="Abouelleil A."/>
            <person name="Alvarado L."/>
            <person name="Chapman S.B."/>
            <person name="Gainer-Dewar J."/>
            <person name="Goldberg J."/>
            <person name="Griggs A."/>
            <person name="Gujja S."/>
            <person name="Hansen M."/>
            <person name="Howarth C."/>
            <person name="Imamovic A."/>
            <person name="Ireland A."/>
            <person name="Larimer J."/>
            <person name="McCowan C."/>
            <person name="Murphy C."/>
            <person name="Pearson M."/>
            <person name="Poon T.W."/>
            <person name="Priest M."/>
            <person name="Roberts A."/>
            <person name="Saif S."/>
            <person name="Shea T."/>
            <person name="Sykes S."/>
            <person name="Wortman J."/>
            <person name="Nusbaum C."/>
            <person name="Birren B."/>
        </authorList>
    </citation>
    <scope>NUCLEOTIDE SEQUENCE [LARGE SCALE GENOMIC DNA]</scope>
    <source>
        <strain evidence="2">APO3</strain>
    </source>
</reference>
<dbReference type="GeneID" id="20819376"/>
<dbReference type="EMBL" id="KI913218">
    <property type="protein sequence ID" value="ETV66035.1"/>
    <property type="molecule type" value="Genomic_DNA"/>
</dbReference>
<organism evidence="2">
    <name type="scientific">Aphanomyces astaci</name>
    <name type="common">Crayfish plague agent</name>
    <dbReference type="NCBI Taxonomy" id="112090"/>
    <lineage>
        <taxon>Eukaryota</taxon>
        <taxon>Sar</taxon>
        <taxon>Stramenopiles</taxon>
        <taxon>Oomycota</taxon>
        <taxon>Saprolegniomycetes</taxon>
        <taxon>Saprolegniales</taxon>
        <taxon>Verrucalvaceae</taxon>
        <taxon>Aphanomyces</taxon>
    </lineage>
</organism>